<name>A0A1M7NCF2_9FLAO</name>
<accession>A0A1M7NCF2</accession>
<gene>
    <name evidence="1" type="ORF">SAMN05878281_3031</name>
</gene>
<organism evidence="1 2">
    <name type="scientific">Salegentibacter salegens</name>
    <dbReference type="NCBI Taxonomy" id="143223"/>
    <lineage>
        <taxon>Bacteria</taxon>
        <taxon>Pseudomonadati</taxon>
        <taxon>Bacteroidota</taxon>
        <taxon>Flavobacteriia</taxon>
        <taxon>Flavobacteriales</taxon>
        <taxon>Flavobacteriaceae</taxon>
        <taxon>Salegentibacter</taxon>
    </lineage>
</organism>
<dbReference type="EMBL" id="LT670848">
    <property type="protein sequence ID" value="SHN01364.1"/>
    <property type="molecule type" value="Genomic_DNA"/>
</dbReference>
<protein>
    <recommendedName>
        <fullName evidence="3">TonB protein C-terminal</fullName>
    </recommendedName>
</protein>
<dbReference type="AlphaFoldDB" id="A0A1M7NCF2"/>
<keyword evidence="2" id="KW-1185">Reference proteome</keyword>
<proteinExistence type="predicted"/>
<sequence>MLKVQAHLPMKKALLDNRDLNALIPVSRFKSYFFYNCLSILFQRSLLVIASLVVFSCNFETKKISSEEVLELESRTLNWKEVDEYPAFEDCQNETELLAARECFEREVAENIYAYLSKQQPVVTESIDDTLYLYLEINSAGRPEIDSVKIDSTLNNQLPELRLWLDQSIDSLPKIYPASKRGVPVSTVFKMPIVIKAE</sequence>
<evidence type="ECO:0008006" key="3">
    <source>
        <dbReference type="Google" id="ProtNLM"/>
    </source>
</evidence>
<evidence type="ECO:0000313" key="2">
    <source>
        <dbReference type="Proteomes" id="UP000190235"/>
    </source>
</evidence>
<reference evidence="2" key="1">
    <citation type="submission" date="2016-11" db="EMBL/GenBank/DDBJ databases">
        <authorList>
            <person name="Varghese N."/>
            <person name="Submissions S."/>
        </authorList>
    </citation>
    <scope>NUCLEOTIDE SEQUENCE [LARGE SCALE GENOMIC DNA]</scope>
    <source>
        <strain evidence="2">ACAM 48</strain>
    </source>
</reference>
<dbReference type="STRING" id="143223.SAMN05878281_3031"/>
<dbReference type="RefSeq" id="WP_231919746.1">
    <property type="nucleotide sequence ID" value="NZ_LT670848.1"/>
</dbReference>
<dbReference type="Proteomes" id="UP000190235">
    <property type="component" value="Chromosome I"/>
</dbReference>
<evidence type="ECO:0000313" key="1">
    <source>
        <dbReference type="EMBL" id="SHN01364.1"/>
    </source>
</evidence>